<proteinExistence type="predicted"/>
<protein>
    <submittedName>
        <fullName evidence="1">Transposon-encoded protein</fullName>
    </submittedName>
</protein>
<reference evidence="1" key="1">
    <citation type="journal article" date="2021" name="Proc. Natl. Acad. Sci. U.S.A.">
        <title>A Catalog of Tens of Thousands of Viruses from Human Metagenomes Reveals Hidden Associations with Chronic Diseases.</title>
        <authorList>
            <person name="Tisza M.J."/>
            <person name="Buck C.B."/>
        </authorList>
    </citation>
    <scope>NUCLEOTIDE SEQUENCE</scope>
    <source>
        <strain evidence="1">CtAnS47</strain>
    </source>
</reference>
<accession>A0A8S5QXH0</accession>
<sequence>MEQHPVRITAGERNDTIYIVEYATGSSARESAYEKVKRLILEDTKSYLVKSA</sequence>
<evidence type="ECO:0000313" key="1">
    <source>
        <dbReference type="EMBL" id="DAE23975.1"/>
    </source>
</evidence>
<name>A0A8S5QXH0_9CAUD</name>
<organism evidence="1">
    <name type="scientific">Siphoviridae sp. ctAnS47</name>
    <dbReference type="NCBI Taxonomy" id="2826183"/>
    <lineage>
        <taxon>Viruses</taxon>
        <taxon>Duplodnaviria</taxon>
        <taxon>Heunggongvirae</taxon>
        <taxon>Uroviricota</taxon>
        <taxon>Caudoviricetes</taxon>
    </lineage>
</organism>
<dbReference type="EMBL" id="BK015764">
    <property type="protein sequence ID" value="DAE23975.1"/>
    <property type="molecule type" value="Genomic_DNA"/>
</dbReference>